<dbReference type="NCBIfam" id="TIGR02451">
    <property type="entry name" value="anti_sig_ChrR"/>
    <property type="match status" value="1"/>
</dbReference>
<reference evidence="2 3" key="1">
    <citation type="submission" date="2015-10" db="EMBL/GenBank/DDBJ databases">
        <title>Metagenome-Assembled Genomes uncover a global brackish microbiome.</title>
        <authorList>
            <person name="Hugerth L.W."/>
            <person name="Larsson J."/>
            <person name="Alneberg J."/>
            <person name="Lindh M.V."/>
            <person name="Legrand C."/>
            <person name="Pinhassi J."/>
            <person name="Andersson A.F."/>
        </authorList>
    </citation>
    <scope>NUCLEOTIDE SEQUENCE [LARGE SCALE GENOMIC DNA]</scope>
    <source>
        <strain evidence="2">BACL3 MAG-120531-bin86</strain>
    </source>
</reference>
<evidence type="ECO:0000259" key="1">
    <source>
        <dbReference type="Pfam" id="PF12973"/>
    </source>
</evidence>
<accession>A0A0R2XPA6</accession>
<feature type="domain" description="ChrR-like cupin" evidence="1">
    <location>
        <begin position="121"/>
        <end position="206"/>
    </location>
</feature>
<dbReference type="InterPro" id="IPR014710">
    <property type="entry name" value="RmlC-like_jellyroll"/>
</dbReference>
<dbReference type="InterPro" id="IPR025979">
    <property type="entry name" value="ChrR-like_cupin_dom"/>
</dbReference>
<dbReference type="AlphaFoldDB" id="A0A0R2XPA6"/>
<sequence length="237" mass="26402">MTSAKYHPSDEVLSDFAQGKLSTGMSVALSAHIELCQSCRQRSSELESREIVSWLQADRAQPLASPDFSGMLDLITSQPQLTSETKEAPHSEEEPLVSEIHMLDHSITLPRVLAKAASRGLVWHKLAGGINQAQVQIDNETQCEFLYMTPGSQVPVHRHQGSEVTLVLDGGFEDEFGHYGPSDFLVRDKRDQHQPSTEEGCLCFAVLDSPLTFTSGLARLFNPINNYRFRRATSQRF</sequence>
<dbReference type="Gene3D" id="2.60.120.10">
    <property type="entry name" value="Jelly Rolls"/>
    <property type="match status" value="1"/>
</dbReference>
<dbReference type="InterPro" id="IPR041916">
    <property type="entry name" value="Anti_sigma_zinc_sf"/>
</dbReference>
<name>A0A0R2XPA6_9GAMM</name>
<dbReference type="InterPro" id="IPR012807">
    <property type="entry name" value="Anti-sigma_ChrR"/>
</dbReference>
<organism evidence="2 3">
    <name type="scientific">OM182 bacterium BACL3 MAG-120531-bin86</name>
    <dbReference type="NCBI Taxonomy" id="1655628"/>
    <lineage>
        <taxon>Bacteria</taxon>
        <taxon>Pseudomonadati</taxon>
        <taxon>Pseudomonadota</taxon>
        <taxon>Gammaproteobacteria</taxon>
        <taxon>OMG group</taxon>
        <taxon>OM182 clade</taxon>
    </lineage>
</organism>
<dbReference type="Pfam" id="PF12973">
    <property type="entry name" value="Cupin_7"/>
    <property type="match status" value="1"/>
</dbReference>
<dbReference type="InterPro" id="IPR011051">
    <property type="entry name" value="RmlC_Cupin_sf"/>
</dbReference>
<dbReference type="CDD" id="cd20301">
    <property type="entry name" value="cupin_ChrR"/>
    <property type="match status" value="1"/>
</dbReference>
<dbReference type="Proteomes" id="UP000052124">
    <property type="component" value="Unassembled WGS sequence"/>
</dbReference>
<dbReference type="Gene3D" id="1.10.10.1320">
    <property type="entry name" value="Anti-sigma factor, zinc-finger domain"/>
    <property type="match status" value="1"/>
</dbReference>
<evidence type="ECO:0000313" key="3">
    <source>
        <dbReference type="Proteomes" id="UP000052124"/>
    </source>
</evidence>
<protein>
    <recommendedName>
        <fullName evidence="1">ChrR-like cupin domain-containing protein</fullName>
    </recommendedName>
</protein>
<comment type="caution">
    <text evidence="2">The sequence shown here is derived from an EMBL/GenBank/DDBJ whole genome shotgun (WGS) entry which is preliminary data.</text>
</comment>
<evidence type="ECO:0000313" key="2">
    <source>
        <dbReference type="EMBL" id="KRP36355.1"/>
    </source>
</evidence>
<proteinExistence type="predicted"/>
<gene>
    <name evidence="2" type="ORF">ABS26_09475</name>
</gene>
<dbReference type="SUPFAM" id="SSF51182">
    <property type="entry name" value="RmlC-like cupins"/>
    <property type="match status" value="1"/>
</dbReference>
<dbReference type="EMBL" id="LIDH01000420">
    <property type="protein sequence ID" value="KRP36355.1"/>
    <property type="molecule type" value="Genomic_DNA"/>
</dbReference>